<evidence type="ECO:0008006" key="3">
    <source>
        <dbReference type="Google" id="ProtNLM"/>
    </source>
</evidence>
<dbReference type="Proteomes" id="UP000290365">
    <property type="component" value="Chromosome"/>
</dbReference>
<sequence length="84" mass="9652">MMELDISQQDTLPLPLLDSLRAYMERHHLTWVAVARLSGVRVITVWRMWSDLPVSTADAMRVRVAVQCFTGYAYLGPLLTYELL</sequence>
<gene>
    <name evidence="1" type="ORF">EPA93_11415</name>
</gene>
<dbReference type="KEGG" id="kbs:EPA93_11415"/>
<name>A0A4P6JMR3_KTERU</name>
<accession>A0A4P6JMR3</accession>
<evidence type="ECO:0000313" key="2">
    <source>
        <dbReference type="Proteomes" id="UP000290365"/>
    </source>
</evidence>
<protein>
    <recommendedName>
        <fullName evidence="3">XRE family transcriptional regulator</fullName>
    </recommendedName>
</protein>
<dbReference type="AlphaFoldDB" id="A0A4P6JMR3"/>
<dbReference type="RefSeq" id="WP_129887490.1">
    <property type="nucleotide sequence ID" value="NZ_CP035758.1"/>
</dbReference>
<evidence type="ECO:0000313" key="1">
    <source>
        <dbReference type="EMBL" id="QBD76577.1"/>
    </source>
</evidence>
<keyword evidence="2" id="KW-1185">Reference proteome</keyword>
<dbReference type="EMBL" id="CP035758">
    <property type="protein sequence ID" value="QBD76577.1"/>
    <property type="molecule type" value="Genomic_DNA"/>
</dbReference>
<organism evidence="1 2">
    <name type="scientific">Ktedonosporobacter rubrisoli</name>
    <dbReference type="NCBI Taxonomy" id="2509675"/>
    <lineage>
        <taxon>Bacteria</taxon>
        <taxon>Bacillati</taxon>
        <taxon>Chloroflexota</taxon>
        <taxon>Ktedonobacteria</taxon>
        <taxon>Ktedonobacterales</taxon>
        <taxon>Ktedonosporobacteraceae</taxon>
        <taxon>Ktedonosporobacter</taxon>
    </lineage>
</organism>
<reference evidence="1 2" key="1">
    <citation type="submission" date="2019-01" db="EMBL/GenBank/DDBJ databases">
        <title>Ktedonosporobacter rubrisoli SCAWS-G2.</title>
        <authorList>
            <person name="Huang Y."/>
            <person name="Yan B."/>
        </authorList>
    </citation>
    <scope>NUCLEOTIDE SEQUENCE [LARGE SCALE GENOMIC DNA]</scope>
    <source>
        <strain evidence="1 2">SCAWS-G2</strain>
    </source>
</reference>
<proteinExistence type="predicted"/>